<evidence type="ECO:0000256" key="3">
    <source>
        <dbReference type="SAM" id="Phobius"/>
    </source>
</evidence>
<keyword evidence="3" id="KW-1133">Transmembrane helix</keyword>
<feature type="transmembrane region" description="Helical" evidence="3">
    <location>
        <begin position="21"/>
        <end position="41"/>
    </location>
</feature>
<evidence type="ECO:0000313" key="6">
    <source>
        <dbReference type="Proteomes" id="UP000008461"/>
    </source>
</evidence>
<dbReference type="HOGENOM" id="CLU_006332_9_3_10"/>
<dbReference type="Pfam" id="PF00884">
    <property type="entry name" value="Sulfatase"/>
    <property type="match status" value="1"/>
</dbReference>
<keyword evidence="5" id="KW-0614">Plasmid</keyword>
<dbReference type="Gene3D" id="3.40.720.10">
    <property type="entry name" value="Alkaline Phosphatase, subunit A"/>
    <property type="match status" value="1"/>
</dbReference>
<dbReference type="InterPro" id="IPR052701">
    <property type="entry name" value="GAG_Ulvan_Degrading_Sulfatases"/>
</dbReference>
<dbReference type="InterPro" id="IPR000917">
    <property type="entry name" value="Sulfatase_N"/>
</dbReference>
<evidence type="ECO:0000313" key="5">
    <source>
        <dbReference type="EMBL" id="AEE54624.1"/>
    </source>
</evidence>
<protein>
    <submittedName>
        <fullName evidence="5">N-sulfoglucosamine sulfohydrolase</fullName>
        <ecNumber evidence="5">3.10.1.1</ecNumber>
    </submittedName>
</protein>
<name>F4L8B6_HALH1</name>
<dbReference type="GO" id="GO:0016250">
    <property type="term" value="F:N-sulfoglucosamine sulfohydrolase activity"/>
    <property type="evidence" value="ECO:0007669"/>
    <property type="project" value="UniProtKB-EC"/>
</dbReference>
<keyword evidence="3" id="KW-0472">Membrane</keyword>
<geneLocation type="plasmid" evidence="5 6">
    <name>pHALHY03</name>
</geneLocation>
<dbReference type="EC" id="3.10.1.1" evidence="5"/>
<dbReference type="PANTHER" id="PTHR43751:SF1">
    <property type="entry name" value="SULFATASE ATSG-RELATED"/>
    <property type="match status" value="1"/>
</dbReference>
<gene>
    <name evidence="5" type="ordered locus">Halhy_6811</name>
</gene>
<keyword evidence="6" id="KW-1185">Reference proteome</keyword>
<reference key="2">
    <citation type="submission" date="2011-04" db="EMBL/GenBank/DDBJ databases">
        <title>Complete sequence of plasmid 3 of Haliscomenobacter hydrossis DSM 1100.</title>
        <authorList>
            <consortium name="US DOE Joint Genome Institute (JGI-PGF)"/>
            <person name="Lucas S."/>
            <person name="Han J."/>
            <person name="Lapidus A."/>
            <person name="Bruce D."/>
            <person name="Goodwin L."/>
            <person name="Pitluck S."/>
            <person name="Peters L."/>
            <person name="Kyrpides N."/>
            <person name="Mavromatis K."/>
            <person name="Ivanova N."/>
            <person name="Ovchinnikova G."/>
            <person name="Pagani I."/>
            <person name="Daligault H."/>
            <person name="Detter J.C."/>
            <person name="Han C."/>
            <person name="Land M."/>
            <person name="Hauser L."/>
            <person name="Markowitz V."/>
            <person name="Cheng J.-F."/>
            <person name="Hugenholtz P."/>
            <person name="Woyke T."/>
            <person name="Wu D."/>
            <person name="Verbarg S."/>
            <person name="Frueling A."/>
            <person name="Brambilla E."/>
            <person name="Klenk H.-P."/>
            <person name="Eisen J.A."/>
        </authorList>
    </citation>
    <scope>NUCLEOTIDE SEQUENCE</scope>
    <source>
        <strain>DSM 1100</strain>
    </source>
</reference>
<dbReference type="KEGG" id="hhy:Halhy_6811"/>
<comment type="similarity">
    <text evidence="1">Belongs to the sulfatase family.</text>
</comment>
<dbReference type="Proteomes" id="UP000008461">
    <property type="component" value="Plasmid pHALHY03"/>
</dbReference>
<organism evidence="5 6">
    <name type="scientific">Haliscomenobacter hydrossis (strain ATCC 27775 / DSM 1100 / LMG 10767 / O)</name>
    <dbReference type="NCBI Taxonomy" id="760192"/>
    <lineage>
        <taxon>Bacteria</taxon>
        <taxon>Pseudomonadati</taxon>
        <taxon>Bacteroidota</taxon>
        <taxon>Saprospiria</taxon>
        <taxon>Saprospirales</taxon>
        <taxon>Haliscomenobacteraceae</taxon>
        <taxon>Haliscomenobacter</taxon>
    </lineage>
</organism>
<dbReference type="OrthoDB" id="9789742at2"/>
<dbReference type="SUPFAM" id="SSF53649">
    <property type="entry name" value="Alkaline phosphatase-like"/>
    <property type="match status" value="1"/>
</dbReference>
<dbReference type="InterPro" id="IPR024607">
    <property type="entry name" value="Sulfatase_CS"/>
</dbReference>
<proteinExistence type="inferred from homology"/>
<feature type="domain" description="Sulfatase N-terminal" evidence="4">
    <location>
        <begin position="56"/>
        <end position="323"/>
    </location>
</feature>
<keyword evidence="3" id="KW-0812">Transmembrane</keyword>
<dbReference type="EMBL" id="CP002694">
    <property type="protein sequence ID" value="AEE54624.1"/>
    <property type="molecule type" value="Genomic_DNA"/>
</dbReference>
<dbReference type="PROSITE" id="PS00523">
    <property type="entry name" value="SULFATASE_1"/>
    <property type="match status" value="1"/>
</dbReference>
<keyword evidence="2 5" id="KW-0378">Hydrolase</keyword>
<sequence length="501" mass="56717">MIKRRHFLHNTIWTSNGVLTFRYPIGWITSGLLLIVFLWLLNTAAVPSPTPPLDRPNILFCIADDWSLHAGVYGDAVVKTPHIDRIASSGIKFKNAFCAAPSCSPSRAAILTGRYPHQLDEGGNLWGTLPKKYPNYSDLLEKSGYYVGIEGKGWGPGKYEVGGYAQNPAGKSYKNFTDFWHNKPKNQPFCYWFGSHDPHRPYEKGQGKAAGLDPTQVKVPAWLPDTPEIREDIVDYYFEIQRFDRELGEIVEKLRQSGELSNTLIVITGDNGMPFPRAKANVYDGGSNVPLIICWENQLKAQPKIEETLVSLVDLAPTFLESAKLPIPLEMRGKSLLPYLTKKTKSHRSEVFLERERHANVRRDNQSYPIRAIRTKDFLYIKNLQPLLYPGGDPELWFAVGEYGDVDGSPSKTLILSDTLKFQPYFQLAFAKRPAEELYDLRIDPFQLKNVANQAPYGKVQKALFKKINDWQKSTQDPRFTGGDPFSTYPYYGGAVKKDSK</sequence>
<evidence type="ECO:0000259" key="4">
    <source>
        <dbReference type="Pfam" id="PF00884"/>
    </source>
</evidence>
<accession>F4L8B6</accession>
<evidence type="ECO:0000256" key="2">
    <source>
        <dbReference type="ARBA" id="ARBA00022801"/>
    </source>
</evidence>
<reference evidence="5 6" key="1">
    <citation type="journal article" date="2011" name="Stand. Genomic Sci.">
        <title>Complete genome sequence of Haliscomenobacter hydrossis type strain (O).</title>
        <authorList>
            <consortium name="US DOE Joint Genome Institute (JGI-PGF)"/>
            <person name="Daligault H."/>
            <person name="Lapidus A."/>
            <person name="Zeytun A."/>
            <person name="Nolan M."/>
            <person name="Lucas S."/>
            <person name="Del Rio T.G."/>
            <person name="Tice H."/>
            <person name="Cheng J.F."/>
            <person name="Tapia R."/>
            <person name="Han C."/>
            <person name="Goodwin L."/>
            <person name="Pitluck S."/>
            <person name="Liolios K."/>
            <person name="Pagani I."/>
            <person name="Ivanova N."/>
            <person name="Huntemann M."/>
            <person name="Mavromatis K."/>
            <person name="Mikhailova N."/>
            <person name="Pati A."/>
            <person name="Chen A."/>
            <person name="Palaniappan K."/>
            <person name="Land M."/>
            <person name="Hauser L."/>
            <person name="Brambilla E.M."/>
            <person name="Rohde M."/>
            <person name="Verbarg S."/>
            <person name="Goker M."/>
            <person name="Bristow J."/>
            <person name="Eisen J.A."/>
            <person name="Markowitz V."/>
            <person name="Hugenholtz P."/>
            <person name="Kyrpides N.C."/>
            <person name="Klenk H.P."/>
            <person name="Woyke T."/>
        </authorList>
    </citation>
    <scope>NUCLEOTIDE SEQUENCE [LARGE SCALE GENOMIC DNA]</scope>
    <source>
        <strain evidence="6">ATCC 27775 / DSM 1100 / LMG 10767 / O</strain>
        <plasmid evidence="6">Plasmid pHALHY03</plasmid>
    </source>
</reference>
<dbReference type="RefSeq" id="WP_013769140.1">
    <property type="nucleotide sequence ID" value="NC_015513.1"/>
</dbReference>
<dbReference type="AlphaFoldDB" id="F4L8B6"/>
<dbReference type="PANTHER" id="PTHR43751">
    <property type="entry name" value="SULFATASE"/>
    <property type="match status" value="1"/>
</dbReference>
<evidence type="ECO:0000256" key="1">
    <source>
        <dbReference type="ARBA" id="ARBA00008779"/>
    </source>
</evidence>
<dbReference type="InterPro" id="IPR017850">
    <property type="entry name" value="Alkaline_phosphatase_core_sf"/>
</dbReference>
<dbReference type="eggNOG" id="COG3119">
    <property type="taxonomic scope" value="Bacteria"/>
</dbReference>
<dbReference type="CDD" id="cd16027">
    <property type="entry name" value="SGSH"/>
    <property type="match status" value="1"/>
</dbReference>